<dbReference type="AlphaFoldDB" id="H8GG20"/>
<gene>
    <name evidence="1" type="ORF">Metal_2193</name>
</gene>
<keyword evidence="2" id="KW-1185">Reference proteome</keyword>
<reference evidence="1 2" key="1">
    <citation type="journal article" date="2013" name="Genome Announc.">
        <title>Genome Sequence of the Obligate Gammaproteobacterial Methanotroph Methylomicrobium album Strain BG8.</title>
        <authorList>
            <person name="Kits K.D."/>
            <person name="Kalyuzhnaya M.G."/>
            <person name="Klotz M.G."/>
            <person name="Jetten M.S."/>
            <person name="Op den Camp H.J."/>
            <person name="Vuilleumier S."/>
            <person name="Bringel F."/>
            <person name="Dispirito A.A."/>
            <person name="Murrell J.C."/>
            <person name="Bruce D."/>
            <person name="Cheng J.F."/>
            <person name="Copeland A."/>
            <person name="Goodwin L."/>
            <person name="Hauser L."/>
            <person name="Lajus A."/>
            <person name="Land M.L."/>
            <person name="Lapidus A."/>
            <person name="Lucas S."/>
            <person name="Medigue C."/>
            <person name="Pitluck S."/>
            <person name="Woyke T."/>
            <person name="Zeytun A."/>
            <person name="Stein L.Y."/>
        </authorList>
    </citation>
    <scope>NUCLEOTIDE SEQUENCE [LARGE SCALE GENOMIC DNA]</scope>
    <source>
        <strain evidence="1 2">BG8</strain>
    </source>
</reference>
<organism evidence="1 2">
    <name type="scientific">Methylomicrobium album BG8</name>
    <dbReference type="NCBI Taxonomy" id="686340"/>
    <lineage>
        <taxon>Bacteria</taxon>
        <taxon>Pseudomonadati</taxon>
        <taxon>Pseudomonadota</taxon>
        <taxon>Gammaproteobacteria</taxon>
        <taxon>Methylococcales</taxon>
        <taxon>Methylococcaceae</taxon>
        <taxon>Methylomicrobium</taxon>
    </lineage>
</organism>
<proteinExistence type="predicted"/>
<dbReference type="HOGENOM" id="CLU_173239_0_0_6"/>
<accession>H8GG20</accession>
<evidence type="ECO:0000313" key="1">
    <source>
        <dbReference type="EMBL" id="EIC29944.1"/>
    </source>
</evidence>
<dbReference type="eggNOG" id="ENOG5032BE3">
    <property type="taxonomic scope" value="Bacteria"/>
</dbReference>
<protein>
    <submittedName>
        <fullName evidence="1">Uncharacterized protein</fullName>
    </submittedName>
</protein>
<name>H8GG20_METAL</name>
<dbReference type="Proteomes" id="UP000005090">
    <property type="component" value="Chromosome"/>
</dbReference>
<dbReference type="EMBL" id="CM001475">
    <property type="protein sequence ID" value="EIC29944.1"/>
    <property type="molecule type" value="Genomic_DNA"/>
</dbReference>
<evidence type="ECO:0000313" key="2">
    <source>
        <dbReference type="Proteomes" id="UP000005090"/>
    </source>
</evidence>
<sequence>MRQGFHYHLKINYCLKIRSEYYNLFVPLSLFRLVNPMTSKNIHITDAELSRAREYIAGQFIARSWWPKEQPGEAKREFELMKGSAGSLNAWCERWLDAGQAKKLEKTLRG</sequence>